<dbReference type="Pfam" id="PF01757">
    <property type="entry name" value="Acyl_transf_3"/>
    <property type="match status" value="1"/>
</dbReference>
<keyword evidence="1" id="KW-1133">Transmembrane helix</keyword>
<keyword evidence="1" id="KW-0472">Membrane</keyword>
<dbReference type="EMBL" id="RJJD01000011">
    <property type="protein sequence ID" value="RNI24548.1"/>
    <property type="molecule type" value="Genomic_DNA"/>
</dbReference>
<dbReference type="PANTHER" id="PTHR23028:SF53">
    <property type="entry name" value="ACYL_TRANSF_3 DOMAIN-CONTAINING PROTEIN"/>
    <property type="match status" value="1"/>
</dbReference>
<dbReference type="PANTHER" id="PTHR23028">
    <property type="entry name" value="ACETYLTRANSFERASE"/>
    <property type="match status" value="1"/>
</dbReference>
<dbReference type="GO" id="GO:0016747">
    <property type="term" value="F:acyltransferase activity, transferring groups other than amino-acyl groups"/>
    <property type="evidence" value="ECO:0007669"/>
    <property type="project" value="InterPro"/>
</dbReference>
<dbReference type="Proteomes" id="UP000272117">
    <property type="component" value="Unassembled WGS sequence"/>
</dbReference>
<feature type="transmembrane region" description="Helical" evidence="1">
    <location>
        <begin position="308"/>
        <end position="328"/>
    </location>
</feature>
<keyword evidence="4" id="KW-1185">Reference proteome</keyword>
<sequence>MIISLEKELLIGSNLKANNFDLLRFLLAVTVIFSHSYVIYHGKVVDTEPFMIFSKNQVDLGGIAVDGFFIISGFLILHSFRNSTTSLEFLKKRILRIYPGFVVAFAISMLLFGPLGTIDQEHPWGNLMPYFDSFSEKLFLLNTATLQVQKAFGSFTASPLPNQINESLWTIQYEFICYLAIPFIAFFNIFKRKWIVLAFFLTAYSLLVLQEAADLFLWEGYRGRIISHPVYFPRFFSFFFAGCCAYVFRERVARNSWLLMITVFSLVATSLWGEGFRLIAPFALTYLIFYLAYFPKAQFTKFSKYGDFSYGTYLYAWPIQQLVLHFWGEYLNPISLFLISVLFTVLVAYVSWHLVEKRFLKLKEKPALLSFIPLRLFTASGLKK</sequence>
<dbReference type="InterPro" id="IPR050879">
    <property type="entry name" value="Acyltransferase_3"/>
</dbReference>
<feature type="transmembrane region" description="Helical" evidence="1">
    <location>
        <begin position="60"/>
        <end position="77"/>
    </location>
</feature>
<accession>A0A3M9MIR9</accession>
<evidence type="ECO:0000313" key="4">
    <source>
        <dbReference type="Proteomes" id="UP000272117"/>
    </source>
</evidence>
<keyword evidence="3" id="KW-0808">Transferase</keyword>
<feature type="transmembrane region" description="Helical" evidence="1">
    <location>
        <begin position="21"/>
        <end position="40"/>
    </location>
</feature>
<organism evidence="3 4">
    <name type="scientific">Rufibacter latericius</name>
    <dbReference type="NCBI Taxonomy" id="2487040"/>
    <lineage>
        <taxon>Bacteria</taxon>
        <taxon>Pseudomonadati</taxon>
        <taxon>Bacteroidota</taxon>
        <taxon>Cytophagia</taxon>
        <taxon>Cytophagales</taxon>
        <taxon>Hymenobacteraceae</taxon>
        <taxon>Rufibacter</taxon>
    </lineage>
</organism>
<evidence type="ECO:0000256" key="1">
    <source>
        <dbReference type="SAM" id="Phobius"/>
    </source>
</evidence>
<feature type="transmembrane region" description="Helical" evidence="1">
    <location>
        <begin position="194"/>
        <end position="218"/>
    </location>
</feature>
<dbReference type="AlphaFoldDB" id="A0A3M9MIR9"/>
<evidence type="ECO:0000313" key="3">
    <source>
        <dbReference type="EMBL" id="RNI24548.1"/>
    </source>
</evidence>
<feature type="transmembrane region" description="Helical" evidence="1">
    <location>
        <begin position="97"/>
        <end position="118"/>
    </location>
</feature>
<name>A0A3M9MIR9_9BACT</name>
<feature type="transmembrane region" description="Helical" evidence="1">
    <location>
        <begin position="255"/>
        <end position="272"/>
    </location>
</feature>
<feature type="transmembrane region" description="Helical" evidence="1">
    <location>
        <begin position="168"/>
        <end position="187"/>
    </location>
</feature>
<reference evidence="3 4" key="1">
    <citation type="submission" date="2018-11" db="EMBL/GenBank/DDBJ databases">
        <title>Rufibacter latericius sp. nov., isolated from water in Baiyang Lake.</title>
        <authorList>
            <person name="Yang Y."/>
        </authorList>
    </citation>
    <scope>NUCLEOTIDE SEQUENCE [LARGE SCALE GENOMIC DNA]</scope>
    <source>
        <strain evidence="3 4">R-22-1c-1</strain>
    </source>
</reference>
<dbReference type="InterPro" id="IPR002656">
    <property type="entry name" value="Acyl_transf_3_dom"/>
</dbReference>
<dbReference type="OrthoDB" id="9796461at2"/>
<feature type="transmembrane region" description="Helical" evidence="1">
    <location>
        <begin position="334"/>
        <end position="355"/>
    </location>
</feature>
<dbReference type="GO" id="GO:0000271">
    <property type="term" value="P:polysaccharide biosynthetic process"/>
    <property type="evidence" value="ECO:0007669"/>
    <property type="project" value="TreeGrafter"/>
</dbReference>
<keyword evidence="1" id="KW-0812">Transmembrane</keyword>
<comment type="caution">
    <text evidence="3">The sequence shown here is derived from an EMBL/GenBank/DDBJ whole genome shotgun (WGS) entry which is preliminary data.</text>
</comment>
<feature type="domain" description="Acyltransferase 3" evidence="2">
    <location>
        <begin position="19"/>
        <end position="352"/>
    </location>
</feature>
<keyword evidence="3" id="KW-0012">Acyltransferase</keyword>
<feature type="transmembrane region" description="Helical" evidence="1">
    <location>
        <begin position="278"/>
        <end position="296"/>
    </location>
</feature>
<feature type="transmembrane region" description="Helical" evidence="1">
    <location>
        <begin position="230"/>
        <end position="248"/>
    </location>
</feature>
<protein>
    <submittedName>
        <fullName evidence="3">Acyltransferase</fullName>
    </submittedName>
</protein>
<dbReference type="GO" id="GO:0016020">
    <property type="term" value="C:membrane"/>
    <property type="evidence" value="ECO:0007669"/>
    <property type="project" value="TreeGrafter"/>
</dbReference>
<gene>
    <name evidence="3" type="ORF">EFB08_16680</name>
</gene>
<proteinExistence type="predicted"/>
<evidence type="ECO:0000259" key="2">
    <source>
        <dbReference type="Pfam" id="PF01757"/>
    </source>
</evidence>